<feature type="non-terminal residue" evidence="1">
    <location>
        <position position="1"/>
    </location>
</feature>
<comment type="caution">
    <text evidence="1">The sequence shown here is derived from an EMBL/GenBank/DDBJ whole genome shotgun (WGS) entry which is preliminary data.</text>
</comment>
<evidence type="ECO:0000313" key="2">
    <source>
        <dbReference type="Proteomes" id="UP000008367"/>
    </source>
</evidence>
<dbReference type="Proteomes" id="UP000008367">
    <property type="component" value="Unassembled WGS sequence"/>
</dbReference>
<name>A0A454CUG5_VIBHA</name>
<evidence type="ECO:0000313" key="1">
    <source>
        <dbReference type="EMBL" id="EKM30031.1"/>
    </source>
</evidence>
<reference evidence="1 2" key="1">
    <citation type="submission" date="2012-10" db="EMBL/GenBank/DDBJ databases">
        <title>Genome sequence of Vibrio Cholerae HENC-02.</title>
        <authorList>
            <person name="Eppinger M."/>
            <person name="Hasan N.A."/>
            <person name="Sengamalay N."/>
            <person name="Hine E."/>
            <person name="Su Q."/>
            <person name="Daugherty S.C."/>
            <person name="Young S."/>
            <person name="Sadzewicz L."/>
            <person name="Tallon L."/>
            <person name="Cebula T.A."/>
            <person name="Ravel J."/>
            <person name="Colwell R.R."/>
        </authorList>
    </citation>
    <scope>NUCLEOTIDE SEQUENCE [LARGE SCALE GENOMIC DNA]</scope>
    <source>
        <strain evidence="1 2">HENC-02</strain>
    </source>
</reference>
<protein>
    <submittedName>
        <fullName evidence="1">Uncharacterized protein</fullName>
    </submittedName>
</protein>
<gene>
    <name evidence="1" type="ORF">VCHENC02_4205B</name>
</gene>
<organism evidence="1 2">
    <name type="scientific">Vibrio harveyi</name>
    <name type="common">Beneckea harveyi</name>
    <dbReference type="NCBI Taxonomy" id="669"/>
    <lineage>
        <taxon>Bacteria</taxon>
        <taxon>Pseudomonadati</taxon>
        <taxon>Pseudomonadota</taxon>
        <taxon>Gammaproteobacteria</taxon>
        <taxon>Vibrionales</taxon>
        <taxon>Vibrionaceae</taxon>
        <taxon>Vibrio</taxon>
    </lineage>
</organism>
<dbReference type="EMBL" id="AJSR01001821">
    <property type="protein sequence ID" value="EKM30031.1"/>
    <property type="molecule type" value="Genomic_DNA"/>
</dbReference>
<accession>A0A454CUG5</accession>
<sequence length="10" mass="1258">STVYQCRVFR</sequence>
<proteinExistence type="predicted"/>